<proteinExistence type="predicted"/>
<organism evidence="1">
    <name type="scientific">Anguilla anguilla</name>
    <name type="common">European freshwater eel</name>
    <name type="synonym">Muraena anguilla</name>
    <dbReference type="NCBI Taxonomy" id="7936"/>
    <lineage>
        <taxon>Eukaryota</taxon>
        <taxon>Metazoa</taxon>
        <taxon>Chordata</taxon>
        <taxon>Craniata</taxon>
        <taxon>Vertebrata</taxon>
        <taxon>Euteleostomi</taxon>
        <taxon>Actinopterygii</taxon>
        <taxon>Neopterygii</taxon>
        <taxon>Teleostei</taxon>
        <taxon>Anguilliformes</taxon>
        <taxon>Anguillidae</taxon>
        <taxon>Anguilla</taxon>
    </lineage>
</organism>
<reference evidence="1" key="1">
    <citation type="submission" date="2014-11" db="EMBL/GenBank/DDBJ databases">
        <authorList>
            <person name="Amaro Gonzalez C."/>
        </authorList>
    </citation>
    <scope>NUCLEOTIDE SEQUENCE</scope>
</reference>
<dbReference type="AlphaFoldDB" id="A0A0E9RQ06"/>
<sequence>MYITSASVATFLGEFLICLTPMHRGPVLHWILCLSFSNPFLNTRN</sequence>
<name>A0A0E9RQ06_ANGAN</name>
<protein>
    <submittedName>
        <fullName evidence="1">Uncharacterized protein</fullName>
    </submittedName>
</protein>
<dbReference type="EMBL" id="GBXM01078144">
    <property type="protein sequence ID" value="JAH30433.1"/>
    <property type="molecule type" value="Transcribed_RNA"/>
</dbReference>
<reference evidence="1" key="2">
    <citation type="journal article" date="2015" name="Fish Shellfish Immunol.">
        <title>Early steps in the European eel (Anguilla anguilla)-Vibrio vulnificus interaction in the gills: Role of the RtxA13 toxin.</title>
        <authorList>
            <person name="Callol A."/>
            <person name="Pajuelo D."/>
            <person name="Ebbesson L."/>
            <person name="Teles M."/>
            <person name="MacKenzie S."/>
            <person name="Amaro C."/>
        </authorList>
    </citation>
    <scope>NUCLEOTIDE SEQUENCE</scope>
</reference>
<evidence type="ECO:0000313" key="1">
    <source>
        <dbReference type="EMBL" id="JAH30433.1"/>
    </source>
</evidence>
<accession>A0A0E9RQ06</accession>